<dbReference type="Proteomes" id="UP000194903">
    <property type="component" value="Unassembled WGS sequence"/>
</dbReference>
<name>A0A252F2B1_9FIRM</name>
<dbReference type="InterPro" id="IPR001539">
    <property type="entry name" value="Peptidase_U32"/>
</dbReference>
<dbReference type="Gene3D" id="2.40.30.10">
    <property type="entry name" value="Translation factors"/>
    <property type="match status" value="1"/>
</dbReference>
<dbReference type="InterPro" id="IPR051454">
    <property type="entry name" value="RNA/ubiquinone_mod_enzymes"/>
</dbReference>
<comment type="similarity">
    <text evidence="3">Belongs to the peptidase U32 family.</text>
</comment>
<sequence>MNKPEILSPAGDMERLKYAIAYGADAVYLAGKHFGMRAASDNFTDDELREGISYAHARGVKVYVTVNISPRSNEFAELETYLQKLYEYGADAAIVSDLGVIRVAKRVVPQLPLHISTQTSILNYEAAQFWVEMGAERIVLARELTLEEIRTIRDHIPPEVEIECFVHGAMCISYSGRCLISNYTTGRDANHGACAQSCRWKYALMEEKRPGQYFPVDEDERGTYLYNSKDMCMIDHIPELIAAGITSFKIEGRAKTAYYTAGITAAYRRAVDAYLANPTPDFKVPDDIREEIGKISHREYFTGFYFGRDPKGQYYPDVMYIRDWEIAALFESCDADGNAVFVLKNRFFSGDTLELMQPGKPVYSFRVEEMRNDDGEILDAARSAMMRIHMKFPFHVSDFAILRKEKAANPVKNG</sequence>
<proteinExistence type="inferred from homology"/>
<dbReference type="SUPFAM" id="SSF51366">
    <property type="entry name" value="Ribulose-phoshate binding barrel"/>
    <property type="match status" value="1"/>
</dbReference>
<dbReference type="OrthoDB" id="9807498at2"/>
<dbReference type="GO" id="GO:0006508">
    <property type="term" value="P:proteolysis"/>
    <property type="evidence" value="ECO:0007669"/>
    <property type="project" value="UniProtKB-KW"/>
</dbReference>
<keyword evidence="6" id="KW-1185">Reference proteome</keyword>
<evidence type="ECO:0000313" key="5">
    <source>
        <dbReference type="EMBL" id="OUM19750.1"/>
    </source>
</evidence>
<dbReference type="RefSeq" id="WP_087021528.1">
    <property type="nucleotide sequence ID" value="NZ_NHOC01000010.1"/>
</dbReference>
<keyword evidence="1" id="KW-0645">Protease</keyword>
<dbReference type="AlphaFoldDB" id="A0A252F2B1"/>
<keyword evidence="2" id="KW-0378">Hydrolase</keyword>
<dbReference type="PANTHER" id="PTHR30217:SF6">
    <property type="entry name" value="TRNA HYDROXYLATION PROTEIN P"/>
    <property type="match status" value="1"/>
</dbReference>
<comment type="caution">
    <text evidence="5">The sequence shown here is derived from an EMBL/GenBank/DDBJ whole genome shotgun (WGS) entry which is preliminary data.</text>
</comment>
<feature type="domain" description="Peptidase family U32 C-terminal" evidence="4">
    <location>
        <begin position="322"/>
        <end position="403"/>
    </location>
</feature>
<dbReference type="Pfam" id="PF01136">
    <property type="entry name" value="Peptidase_U32"/>
    <property type="match status" value="1"/>
</dbReference>
<evidence type="ECO:0000256" key="1">
    <source>
        <dbReference type="ARBA" id="ARBA00022670"/>
    </source>
</evidence>
<dbReference type="EMBL" id="NHOC01000010">
    <property type="protein sequence ID" value="OUM19750.1"/>
    <property type="molecule type" value="Genomic_DNA"/>
</dbReference>
<evidence type="ECO:0000256" key="3">
    <source>
        <dbReference type="ARBA" id="ARBA00038374"/>
    </source>
</evidence>
<evidence type="ECO:0000256" key="2">
    <source>
        <dbReference type="ARBA" id="ARBA00022801"/>
    </source>
</evidence>
<dbReference type="InterPro" id="IPR011060">
    <property type="entry name" value="RibuloseP-bd_barrel"/>
</dbReference>
<dbReference type="GO" id="GO:0008233">
    <property type="term" value="F:peptidase activity"/>
    <property type="evidence" value="ECO:0007669"/>
    <property type="project" value="UniProtKB-KW"/>
</dbReference>
<dbReference type="PROSITE" id="PS01276">
    <property type="entry name" value="PEPTIDASE_U32"/>
    <property type="match status" value="1"/>
</dbReference>
<evidence type="ECO:0000313" key="6">
    <source>
        <dbReference type="Proteomes" id="UP000194903"/>
    </source>
</evidence>
<reference evidence="5 6" key="1">
    <citation type="submission" date="2017-05" db="EMBL/GenBank/DDBJ databases">
        <title>Butyricicoccus porcorum sp. nov. a butyrate-producing bacterium from the swine intestinal tract.</title>
        <authorList>
            <person name="Trachsel J."/>
            <person name="Humphrey S."/>
            <person name="Allen H.K."/>
        </authorList>
    </citation>
    <scope>NUCLEOTIDE SEQUENCE [LARGE SCALE GENOMIC DNA]</scope>
    <source>
        <strain evidence="5">BB10</strain>
    </source>
</reference>
<dbReference type="Pfam" id="PF16325">
    <property type="entry name" value="Peptidase_U32_C"/>
    <property type="match status" value="1"/>
</dbReference>
<dbReference type="PANTHER" id="PTHR30217">
    <property type="entry name" value="PEPTIDASE U32 FAMILY"/>
    <property type="match status" value="1"/>
</dbReference>
<accession>A0A252F2B1</accession>
<evidence type="ECO:0000259" key="4">
    <source>
        <dbReference type="Pfam" id="PF16325"/>
    </source>
</evidence>
<gene>
    <name evidence="5" type="ORF">CBW42_11350</name>
</gene>
<organism evidence="5 6">
    <name type="scientific">Butyricicoccus porcorum</name>
    <dbReference type="NCBI Taxonomy" id="1945634"/>
    <lineage>
        <taxon>Bacteria</taxon>
        <taxon>Bacillati</taxon>
        <taxon>Bacillota</taxon>
        <taxon>Clostridia</taxon>
        <taxon>Eubacteriales</taxon>
        <taxon>Butyricicoccaceae</taxon>
        <taxon>Butyricicoccus</taxon>
    </lineage>
</organism>
<dbReference type="InterPro" id="IPR032525">
    <property type="entry name" value="Peptidase_U32_C"/>
</dbReference>
<protein>
    <submittedName>
        <fullName evidence="5">Peptidase U32</fullName>
    </submittedName>
</protein>